<dbReference type="EC" id="2.1.1.-" evidence="6"/>
<dbReference type="SUPFAM" id="SSF53335">
    <property type="entry name" value="S-adenosyl-L-methionine-dependent methyltransferases"/>
    <property type="match status" value="1"/>
</dbReference>
<dbReference type="EMBL" id="JABXJJ020000011">
    <property type="protein sequence ID" value="MDI5969666.1"/>
    <property type="molecule type" value="Genomic_DNA"/>
</dbReference>
<dbReference type="Pfam" id="PF08241">
    <property type="entry name" value="Methyltransf_11"/>
    <property type="match status" value="1"/>
</dbReference>
<sequence>MTFSRAQYAASFNVVAAKYAATRPSYPPQLFVEIEELAGRPLSEADVLDVGAGTGIATRLLHDHGANVTAVEPSAGMATQLRAEIPHARLLRGTGDQLPFADATADFVTYAQAWHWTDPSRSVPEALRVLRPGGALAMWWNVDDPASVWMTEQKERLARRVPDQHRHVTPAEAGDRIRELGLGLEPVCRDDLRWTRETSVDHHLDTLASHSFLAVLDDAEVESILADEREALLEVFPDGVVVEAYAVLLTVLVKDDAPAPQK</sequence>
<proteinExistence type="inferred from homology"/>
<gene>
    <name evidence="5" type="ORF">POF43_008970</name>
    <name evidence="6" type="ORF">POF50_009995</name>
</gene>
<keyword evidence="3 6" id="KW-0808">Transferase</keyword>
<keyword evidence="7" id="KW-1185">Reference proteome</keyword>
<dbReference type="PANTHER" id="PTHR44942">
    <property type="entry name" value="METHYLTRANSF_11 DOMAIN-CONTAINING PROTEIN"/>
    <property type="match status" value="1"/>
</dbReference>
<dbReference type="Gene3D" id="3.40.50.150">
    <property type="entry name" value="Vaccinia Virus protein VP39"/>
    <property type="match status" value="1"/>
</dbReference>
<dbReference type="RefSeq" id="WP_271318659.1">
    <property type="nucleotide sequence ID" value="NZ_JAAGKO020000009.1"/>
</dbReference>
<dbReference type="InterPro" id="IPR013216">
    <property type="entry name" value="Methyltransf_11"/>
</dbReference>
<dbReference type="PANTHER" id="PTHR44942:SF4">
    <property type="entry name" value="METHYLTRANSFERASE TYPE 11 DOMAIN-CONTAINING PROTEIN"/>
    <property type="match status" value="1"/>
</dbReference>
<dbReference type="Proteomes" id="UP001156398">
    <property type="component" value="Unassembled WGS sequence"/>
</dbReference>
<dbReference type="InterPro" id="IPR051052">
    <property type="entry name" value="Diverse_substrate_MTase"/>
</dbReference>
<evidence type="ECO:0000256" key="2">
    <source>
        <dbReference type="ARBA" id="ARBA00022603"/>
    </source>
</evidence>
<keyword evidence="2 6" id="KW-0489">Methyltransferase</keyword>
<dbReference type="EMBL" id="JAAGKO020000009">
    <property type="protein sequence ID" value="MDI5962838.1"/>
    <property type="molecule type" value="Genomic_DNA"/>
</dbReference>
<evidence type="ECO:0000313" key="7">
    <source>
        <dbReference type="Proteomes" id="UP001156398"/>
    </source>
</evidence>
<dbReference type="AlphaFoldDB" id="A0AA90H057"/>
<reference evidence="6 7" key="1">
    <citation type="submission" date="2023-05" db="EMBL/GenBank/DDBJ databases">
        <title>Streptantibioticus silvisoli sp. nov., acidotolerant actinomycetes 1 from pine litter.</title>
        <authorList>
            <person name="Swiecimska M."/>
            <person name="Golinska P."/>
            <person name="Sangal V."/>
            <person name="Wachnowicz B."/>
            <person name="Goodfellow M."/>
        </authorList>
    </citation>
    <scope>NUCLEOTIDE SEQUENCE</scope>
    <source>
        <strain evidence="6">SL13</strain>
        <strain evidence="5 7">SL54</strain>
    </source>
</reference>
<evidence type="ECO:0000313" key="6">
    <source>
        <dbReference type="EMBL" id="MDI5969666.1"/>
    </source>
</evidence>
<organism evidence="6">
    <name type="scientific">Streptantibioticus silvisoli</name>
    <dbReference type="NCBI Taxonomy" id="2705255"/>
    <lineage>
        <taxon>Bacteria</taxon>
        <taxon>Bacillati</taxon>
        <taxon>Actinomycetota</taxon>
        <taxon>Actinomycetes</taxon>
        <taxon>Kitasatosporales</taxon>
        <taxon>Streptomycetaceae</taxon>
        <taxon>Streptantibioticus</taxon>
    </lineage>
</organism>
<dbReference type="CDD" id="cd02440">
    <property type="entry name" value="AdoMet_MTases"/>
    <property type="match status" value="1"/>
</dbReference>
<evidence type="ECO:0000259" key="4">
    <source>
        <dbReference type="Pfam" id="PF08241"/>
    </source>
</evidence>
<evidence type="ECO:0000256" key="3">
    <source>
        <dbReference type="ARBA" id="ARBA00022679"/>
    </source>
</evidence>
<name>A0AA90H057_9ACTN</name>
<accession>A0AA90H057</accession>
<evidence type="ECO:0000256" key="1">
    <source>
        <dbReference type="ARBA" id="ARBA00008361"/>
    </source>
</evidence>
<dbReference type="GO" id="GO:0032259">
    <property type="term" value="P:methylation"/>
    <property type="evidence" value="ECO:0007669"/>
    <property type="project" value="UniProtKB-KW"/>
</dbReference>
<comment type="similarity">
    <text evidence="1">Belongs to the methyltransferase superfamily.</text>
</comment>
<dbReference type="InterPro" id="IPR029063">
    <property type="entry name" value="SAM-dependent_MTases_sf"/>
</dbReference>
<evidence type="ECO:0000313" key="5">
    <source>
        <dbReference type="EMBL" id="MDI5962838.1"/>
    </source>
</evidence>
<feature type="domain" description="Methyltransferase type 11" evidence="4">
    <location>
        <begin position="48"/>
        <end position="137"/>
    </location>
</feature>
<dbReference type="GO" id="GO:0008757">
    <property type="term" value="F:S-adenosylmethionine-dependent methyltransferase activity"/>
    <property type="evidence" value="ECO:0007669"/>
    <property type="project" value="InterPro"/>
</dbReference>
<comment type="caution">
    <text evidence="6">The sequence shown here is derived from an EMBL/GenBank/DDBJ whole genome shotgun (WGS) entry which is preliminary data.</text>
</comment>
<protein>
    <submittedName>
        <fullName evidence="6">Class I SAM-dependent methyltransferase</fullName>
        <ecNumber evidence="6">2.1.1.-</ecNumber>
    </submittedName>
</protein>